<dbReference type="InterPro" id="IPR012727">
    <property type="entry name" value="Gly_oxidase_ThiO"/>
</dbReference>
<accession>A0A1H5AQE9</accession>
<dbReference type="RefSeq" id="WP_068741383.1">
    <property type="nucleotide sequence ID" value="NZ_CBDRGN010000002.1"/>
</dbReference>
<comment type="pathway">
    <text evidence="1">Cofactor biosynthesis; thiamine diphosphate biosynthesis.</text>
</comment>
<feature type="domain" description="FAD dependent oxidoreductase" evidence="6">
    <location>
        <begin position="5"/>
        <end position="335"/>
    </location>
</feature>
<evidence type="ECO:0000256" key="3">
    <source>
        <dbReference type="ARBA" id="ARBA00023002"/>
    </source>
</evidence>
<dbReference type="AlphaFoldDB" id="A0A1H5AQE9"/>
<evidence type="ECO:0000259" key="6">
    <source>
        <dbReference type="Pfam" id="PF01266"/>
    </source>
</evidence>
<keyword evidence="8" id="KW-1185">Reference proteome</keyword>
<dbReference type="InterPro" id="IPR006076">
    <property type="entry name" value="FAD-dep_OxRdtase"/>
</dbReference>
<comment type="catalytic activity">
    <reaction evidence="4">
        <text>glycine + O2 + H2O = glyoxylate + H2O2 + NH4(+)</text>
        <dbReference type="Rhea" id="RHEA:11532"/>
        <dbReference type="ChEBI" id="CHEBI:15377"/>
        <dbReference type="ChEBI" id="CHEBI:15379"/>
        <dbReference type="ChEBI" id="CHEBI:16240"/>
        <dbReference type="ChEBI" id="CHEBI:28938"/>
        <dbReference type="ChEBI" id="CHEBI:36655"/>
        <dbReference type="ChEBI" id="CHEBI:57305"/>
        <dbReference type="EC" id="1.4.3.19"/>
    </reaction>
</comment>
<dbReference type="EC" id="1.4.3.19" evidence="5"/>
<gene>
    <name evidence="7" type="ORF">SAMN04489793_4979</name>
</gene>
<dbReference type="UniPathway" id="UPA00060"/>
<dbReference type="GO" id="GO:0043799">
    <property type="term" value="F:glycine oxidase activity"/>
    <property type="evidence" value="ECO:0007669"/>
    <property type="project" value="UniProtKB-EC"/>
</dbReference>
<dbReference type="STRING" id="57704.SAMN04489793_4979"/>
<dbReference type="OrthoDB" id="3214401at2"/>
<evidence type="ECO:0000256" key="2">
    <source>
        <dbReference type="ARBA" id="ARBA00022977"/>
    </source>
</evidence>
<reference evidence="8" key="1">
    <citation type="submission" date="2016-10" db="EMBL/GenBank/DDBJ databases">
        <authorList>
            <person name="Varghese N."/>
            <person name="Submissions S."/>
        </authorList>
    </citation>
    <scope>NUCLEOTIDE SEQUENCE [LARGE SCALE GENOMIC DNA]</scope>
    <source>
        <strain evidence="8">DSM 44234</strain>
    </source>
</reference>
<evidence type="ECO:0000313" key="7">
    <source>
        <dbReference type="EMBL" id="SED44649.1"/>
    </source>
</evidence>
<dbReference type="Pfam" id="PF01266">
    <property type="entry name" value="DAO"/>
    <property type="match status" value="1"/>
</dbReference>
<evidence type="ECO:0000256" key="4">
    <source>
        <dbReference type="ARBA" id="ARBA00049872"/>
    </source>
</evidence>
<keyword evidence="3" id="KW-0560">Oxidoreductase</keyword>
<dbReference type="EMBL" id="FNSA01000003">
    <property type="protein sequence ID" value="SED44649.1"/>
    <property type="molecule type" value="Genomic_DNA"/>
</dbReference>
<proteinExistence type="predicted"/>
<name>A0A1H5AQE9_TSUTY</name>
<evidence type="ECO:0000256" key="5">
    <source>
        <dbReference type="ARBA" id="ARBA00050018"/>
    </source>
</evidence>
<protein>
    <recommendedName>
        <fullName evidence="5">glycine oxidase</fullName>
        <ecNumber evidence="5">1.4.3.19</ecNumber>
    </recommendedName>
</protein>
<dbReference type="GO" id="GO:0009228">
    <property type="term" value="P:thiamine biosynthetic process"/>
    <property type="evidence" value="ECO:0007669"/>
    <property type="project" value="UniProtKB-KW"/>
</dbReference>
<dbReference type="SUPFAM" id="SSF51971">
    <property type="entry name" value="Nucleotide-binding domain"/>
    <property type="match status" value="1"/>
</dbReference>
<organism evidence="7 8">
    <name type="scientific">Tsukamurella tyrosinosolvens</name>
    <dbReference type="NCBI Taxonomy" id="57704"/>
    <lineage>
        <taxon>Bacteria</taxon>
        <taxon>Bacillati</taxon>
        <taxon>Actinomycetota</taxon>
        <taxon>Actinomycetes</taxon>
        <taxon>Mycobacteriales</taxon>
        <taxon>Tsukamurellaceae</taxon>
        <taxon>Tsukamurella</taxon>
    </lineage>
</organism>
<dbReference type="SUPFAM" id="SSF54373">
    <property type="entry name" value="FAD-linked reductases, C-terminal domain"/>
    <property type="match status" value="1"/>
</dbReference>
<dbReference type="PANTHER" id="PTHR13847">
    <property type="entry name" value="SARCOSINE DEHYDROGENASE-RELATED"/>
    <property type="match status" value="1"/>
</dbReference>
<dbReference type="GO" id="GO:0050660">
    <property type="term" value="F:flavin adenine dinucleotide binding"/>
    <property type="evidence" value="ECO:0007669"/>
    <property type="project" value="InterPro"/>
</dbReference>
<evidence type="ECO:0000256" key="1">
    <source>
        <dbReference type="ARBA" id="ARBA00004948"/>
    </source>
</evidence>
<dbReference type="Gene3D" id="3.50.50.60">
    <property type="entry name" value="FAD/NAD(P)-binding domain"/>
    <property type="match status" value="1"/>
</dbReference>
<dbReference type="InterPro" id="IPR036188">
    <property type="entry name" value="FAD/NAD-bd_sf"/>
</dbReference>
<sequence length="345" mass="35730">MKKTVTVVGGGTVGLTVAWTLARHGSTVTVVDPQPGSGASWVAGGMIAPYSEAWPGEEGLFRLGVESLGLWEGFARDLQPFADGPLVTSRGAVHLAVDDGDAADLETIATAVGDPALFGPLRPSAAARAVPGAAPRIRAAATAPEEISVDNRLVHRALRAACTTEGVTFRAESVDGAAALDDLPGDAVIVCAGSDSAALAPELGVRPVKGEVVRLRRGPTCLPPPEVTVRARVRGRQVYVVPRADGVVVGATQYENDHDLGVRIGPVVELLDDAFTVLPFLREYEFVEVTAGLRPTTAGNVPVIAPLGGRVFAATGHGRNGLLLAPVTGLRAADMVLKQEVQAWS</sequence>
<dbReference type="NCBIfam" id="TIGR02352">
    <property type="entry name" value="thiamin_ThiO"/>
    <property type="match status" value="1"/>
</dbReference>
<dbReference type="PANTHER" id="PTHR13847:SF289">
    <property type="entry name" value="GLYCINE OXIDASE"/>
    <property type="match status" value="1"/>
</dbReference>
<keyword evidence="2" id="KW-0784">Thiamine biosynthesis</keyword>
<dbReference type="GO" id="GO:0005737">
    <property type="term" value="C:cytoplasm"/>
    <property type="evidence" value="ECO:0007669"/>
    <property type="project" value="TreeGrafter"/>
</dbReference>
<dbReference type="Gene3D" id="3.30.9.10">
    <property type="entry name" value="D-Amino Acid Oxidase, subunit A, domain 2"/>
    <property type="match status" value="1"/>
</dbReference>
<dbReference type="Proteomes" id="UP000182241">
    <property type="component" value="Unassembled WGS sequence"/>
</dbReference>
<evidence type="ECO:0000313" key="8">
    <source>
        <dbReference type="Proteomes" id="UP000182241"/>
    </source>
</evidence>
<dbReference type="GO" id="GO:0009229">
    <property type="term" value="P:thiamine diphosphate biosynthetic process"/>
    <property type="evidence" value="ECO:0007669"/>
    <property type="project" value="UniProtKB-UniPathway"/>
</dbReference>